<protein>
    <submittedName>
        <fullName evidence="5">Proteasome subunit beta type-1</fullName>
    </submittedName>
</protein>
<dbReference type="Pfam" id="PF00227">
    <property type="entry name" value="Proteasome"/>
    <property type="match status" value="1"/>
</dbReference>
<dbReference type="GO" id="GO:0005839">
    <property type="term" value="C:proteasome core complex"/>
    <property type="evidence" value="ECO:0007669"/>
    <property type="project" value="InterPro"/>
</dbReference>
<evidence type="ECO:0000256" key="2">
    <source>
        <dbReference type="ARBA" id="ARBA00022490"/>
    </source>
</evidence>
<name>A0A0J7KNS7_LASNI</name>
<evidence type="ECO:0000313" key="6">
    <source>
        <dbReference type="Proteomes" id="UP000036403"/>
    </source>
</evidence>
<dbReference type="EMBL" id="LBMM01005009">
    <property type="protein sequence ID" value="KMQ91916.1"/>
    <property type="molecule type" value="Genomic_DNA"/>
</dbReference>
<keyword evidence="2" id="KW-0963">Cytoplasm</keyword>
<comment type="subcellular location">
    <subcellularLocation>
        <location evidence="1">Nucleus</location>
    </subcellularLocation>
</comment>
<comment type="caution">
    <text evidence="5">The sequence shown here is derived from an EMBL/GenBank/DDBJ whole genome shotgun (WGS) entry which is preliminary data.</text>
</comment>
<dbReference type="GO" id="GO:0005634">
    <property type="term" value="C:nucleus"/>
    <property type="evidence" value="ECO:0007669"/>
    <property type="project" value="UniProtKB-SubCell"/>
</dbReference>
<dbReference type="GO" id="GO:0005737">
    <property type="term" value="C:cytoplasm"/>
    <property type="evidence" value="ECO:0007669"/>
    <property type="project" value="TreeGrafter"/>
</dbReference>
<dbReference type="SUPFAM" id="SSF56235">
    <property type="entry name" value="N-terminal nucleophile aminohydrolases (Ntn hydrolases)"/>
    <property type="match status" value="1"/>
</dbReference>
<dbReference type="InterPro" id="IPR001353">
    <property type="entry name" value="Proteasome_sua/b"/>
</dbReference>
<evidence type="ECO:0000256" key="4">
    <source>
        <dbReference type="ARBA" id="ARBA00026071"/>
    </source>
</evidence>
<keyword evidence="6" id="KW-1185">Reference proteome</keyword>
<dbReference type="GO" id="GO:0051603">
    <property type="term" value="P:proteolysis involved in protein catabolic process"/>
    <property type="evidence" value="ECO:0007669"/>
    <property type="project" value="InterPro"/>
</dbReference>
<proteinExistence type="predicted"/>
<dbReference type="PANTHER" id="PTHR32194:SF2">
    <property type="entry name" value="PROTEASOME SUBUNIT BETA TYPE-1"/>
    <property type="match status" value="1"/>
</dbReference>
<dbReference type="PANTHER" id="PTHR32194">
    <property type="entry name" value="METALLOPROTEASE TLDD"/>
    <property type="match status" value="1"/>
</dbReference>
<dbReference type="InterPro" id="IPR029055">
    <property type="entry name" value="Ntn_hydrolases_N"/>
</dbReference>
<dbReference type="Gene3D" id="3.60.20.10">
    <property type="entry name" value="Glutamine Phosphoribosylpyrophosphate, subunit 1, domain 1"/>
    <property type="match status" value="1"/>
</dbReference>
<evidence type="ECO:0000256" key="1">
    <source>
        <dbReference type="ARBA" id="ARBA00004123"/>
    </source>
</evidence>
<dbReference type="STRING" id="67767.A0A0J7KNS7"/>
<keyword evidence="3 5" id="KW-0647">Proteasome</keyword>
<accession>A0A0J7KNS7</accession>
<dbReference type="InterPro" id="IPR023333">
    <property type="entry name" value="Proteasome_suB-type"/>
</dbReference>
<sequence>MALLTENGKGRLPDYEVQGARKVSFSPYSDNGGNILAGLDENGKGCIYSYDPIGHCEKTTYRAGGSAGALLQPLLDNQIGYKNQEGVTPAVLTLEKAVAVLKDVFTSAAERDIYTGDGITIKIITKDGIKDSTFALRKD</sequence>
<organism evidence="5 6">
    <name type="scientific">Lasius niger</name>
    <name type="common">Black garden ant</name>
    <dbReference type="NCBI Taxonomy" id="67767"/>
    <lineage>
        <taxon>Eukaryota</taxon>
        <taxon>Metazoa</taxon>
        <taxon>Ecdysozoa</taxon>
        <taxon>Arthropoda</taxon>
        <taxon>Hexapoda</taxon>
        <taxon>Insecta</taxon>
        <taxon>Pterygota</taxon>
        <taxon>Neoptera</taxon>
        <taxon>Endopterygota</taxon>
        <taxon>Hymenoptera</taxon>
        <taxon>Apocrita</taxon>
        <taxon>Aculeata</taxon>
        <taxon>Formicoidea</taxon>
        <taxon>Formicidae</taxon>
        <taxon>Formicinae</taxon>
        <taxon>Lasius</taxon>
        <taxon>Lasius</taxon>
    </lineage>
</organism>
<evidence type="ECO:0000256" key="3">
    <source>
        <dbReference type="ARBA" id="ARBA00022942"/>
    </source>
</evidence>
<dbReference type="PaxDb" id="67767-A0A0J7KNS7"/>
<dbReference type="Proteomes" id="UP000036403">
    <property type="component" value="Unassembled WGS sequence"/>
</dbReference>
<dbReference type="AlphaFoldDB" id="A0A0J7KNS7"/>
<gene>
    <name evidence="5" type="ORF">RF55_8165</name>
</gene>
<reference evidence="5 6" key="1">
    <citation type="submission" date="2015-04" db="EMBL/GenBank/DDBJ databases">
        <title>Lasius niger genome sequencing.</title>
        <authorList>
            <person name="Konorov E.A."/>
            <person name="Nikitin M.A."/>
            <person name="Kirill M.V."/>
            <person name="Chang P."/>
        </authorList>
    </citation>
    <scope>NUCLEOTIDE SEQUENCE [LARGE SCALE GENOMIC DNA]</scope>
    <source>
        <tissue evidence="5">Whole</tissue>
    </source>
</reference>
<comment type="subunit">
    <text evidence="4">The 26S proteasome consists of a 20S proteasome core and two 19S regulatory subunits. The 20S proteasome core is composed of 28 subunits that are arranged in four stacked rings, resulting in a barrel-shaped structure. The two end rings are each formed by seven alpha subunits, and the two central rings are each formed by seven beta subunits. The catalytic chamber with the active sites is on the inside of the barrel.</text>
</comment>
<dbReference type="OrthoDB" id="268479at2759"/>
<evidence type="ECO:0000313" key="5">
    <source>
        <dbReference type="EMBL" id="KMQ91916.1"/>
    </source>
</evidence>